<evidence type="ECO:0000259" key="7">
    <source>
        <dbReference type="PROSITE" id="PS50158"/>
    </source>
</evidence>
<organism evidence="8 9">
    <name type="scientific">Clitoria ternatea</name>
    <name type="common">Butterfly pea</name>
    <dbReference type="NCBI Taxonomy" id="43366"/>
    <lineage>
        <taxon>Eukaryota</taxon>
        <taxon>Viridiplantae</taxon>
        <taxon>Streptophyta</taxon>
        <taxon>Embryophyta</taxon>
        <taxon>Tracheophyta</taxon>
        <taxon>Spermatophyta</taxon>
        <taxon>Magnoliopsida</taxon>
        <taxon>eudicotyledons</taxon>
        <taxon>Gunneridae</taxon>
        <taxon>Pentapetalae</taxon>
        <taxon>rosids</taxon>
        <taxon>fabids</taxon>
        <taxon>Fabales</taxon>
        <taxon>Fabaceae</taxon>
        <taxon>Papilionoideae</taxon>
        <taxon>50 kb inversion clade</taxon>
        <taxon>NPAAA clade</taxon>
        <taxon>indigoferoid/millettioid clade</taxon>
        <taxon>Phaseoleae</taxon>
        <taxon>Clitoria</taxon>
    </lineage>
</organism>
<evidence type="ECO:0000256" key="4">
    <source>
        <dbReference type="ARBA" id="ARBA00022833"/>
    </source>
</evidence>
<dbReference type="Gene3D" id="4.10.60.10">
    <property type="entry name" value="Zinc finger, CCHC-type"/>
    <property type="match status" value="2"/>
</dbReference>
<dbReference type="InterPro" id="IPR036875">
    <property type="entry name" value="Znf_CCHC_sf"/>
</dbReference>
<dbReference type="InterPro" id="IPR001878">
    <property type="entry name" value="Znf_CCHC"/>
</dbReference>
<evidence type="ECO:0000313" key="8">
    <source>
        <dbReference type="EMBL" id="KAK7279948.1"/>
    </source>
</evidence>
<dbReference type="EMBL" id="JAYKXN010000006">
    <property type="protein sequence ID" value="KAK7279948.1"/>
    <property type="molecule type" value="Genomic_DNA"/>
</dbReference>
<keyword evidence="3 5" id="KW-0863">Zinc-finger</keyword>
<gene>
    <name evidence="8" type="ORF">RJT34_25009</name>
</gene>
<evidence type="ECO:0000256" key="6">
    <source>
        <dbReference type="SAM" id="MobiDB-lite"/>
    </source>
</evidence>
<name>A0AAN9FXB4_CLITE</name>
<keyword evidence="9" id="KW-1185">Reference proteome</keyword>
<evidence type="ECO:0000256" key="2">
    <source>
        <dbReference type="ARBA" id="ARBA00022737"/>
    </source>
</evidence>
<proteinExistence type="predicted"/>
<dbReference type="Pfam" id="PF00098">
    <property type="entry name" value="zf-CCHC"/>
    <property type="match status" value="2"/>
</dbReference>
<evidence type="ECO:0000313" key="9">
    <source>
        <dbReference type="Proteomes" id="UP001359559"/>
    </source>
</evidence>
<comment type="caution">
    <text evidence="8">The sequence shown here is derived from an EMBL/GenBank/DDBJ whole genome shotgun (WGS) entry which is preliminary data.</text>
</comment>
<evidence type="ECO:0000256" key="1">
    <source>
        <dbReference type="ARBA" id="ARBA00022723"/>
    </source>
</evidence>
<dbReference type="GO" id="GO:0003676">
    <property type="term" value="F:nucleic acid binding"/>
    <property type="evidence" value="ECO:0007669"/>
    <property type="project" value="InterPro"/>
</dbReference>
<feature type="compositionally biased region" description="Basic residues" evidence="6">
    <location>
        <begin position="33"/>
        <end position="47"/>
    </location>
</feature>
<dbReference type="FunFam" id="4.10.60.10:FF:000091">
    <property type="entry name" value="Zinc finger CCHC-type-containing 9"/>
    <property type="match status" value="1"/>
</dbReference>
<feature type="domain" description="CCHC-type" evidence="7">
    <location>
        <begin position="126"/>
        <end position="141"/>
    </location>
</feature>
<feature type="region of interest" description="Disordered" evidence="6">
    <location>
        <begin position="1"/>
        <end position="66"/>
    </location>
</feature>
<feature type="domain" description="CCHC-type" evidence="7">
    <location>
        <begin position="153"/>
        <end position="168"/>
    </location>
</feature>
<evidence type="ECO:0000256" key="3">
    <source>
        <dbReference type="ARBA" id="ARBA00022771"/>
    </source>
</evidence>
<keyword evidence="1" id="KW-0479">Metal-binding</keyword>
<accession>A0AAN9FXB4</accession>
<dbReference type="PROSITE" id="PS50158">
    <property type="entry name" value="ZF_CCHC"/>
    <property type="match status" value="3"/>
</dbReference>
<dbReference type="AlphaFoldDB" id="A0AAN9FXB4"/>
<dbReference type="PANTHER" id="PTHR47798:SF2">
    <property type="entry name" value="CCHC-TYPE DOMAIN-CONTAINING PROTEIN"/>
    <property type="match status" value="1"/>
</dbReference>
<keyword evidence="2" id="KW-0677">Repeat</keyword>
<dbReference type="SUPFAM" id="SSF57756">
    <property type="entry name" value="Retrovirus zinc finger-like domains"/>
    <property type="match status" value="2"/>
</dbReference>
<feature type="domain" description="CCHC-type" evidence="7">
    <location>
        <begin position="100"/>
        <end position="115"/>
    </location>
</feature>
<keyword evidence="4" id="KW-0862">Zinc</keyword>
<dbReference type="PANTHER" id="PTHR47798">
    <property type="entry name" value="OS04G0555800 PROTEIN"/>
    <property type="match status" value="1"/>
</dbReference>
<evidence type="ECO:0000256" key="5">
    <source>
        <dbReference type="PROSITE-ProRule" id="PRU00047"/>
    </source>
</evidence>
<dbReference type="GO" id="GO:0008270">
    <property type="term" value="F:zinc ion binding"/>
    <property type="evidence" value="ECO:0007669"/>
    <property type="project" value="UniProtKB-KW"/>
</dbReference>
<sequence>MVSARQRLARKRYRAEHPELHPKPQPTPPKDPLKKKKNKNNLFKRKKDGSDAPHSKTTFRKHPLRIPGMRPGESCYICKAKDHIAKLCPQKAEWEKNKICLRCRKRGHRALNCPEVHDGASDGKCCYNCGETGHSLSNCPQPLQEGGTKFAECFICSERGHLSKNCPQNTRGIYPKGGCCKICGGVTHLAKDCPDKGKKGPIAAKGPAVGSLGTDLAPRGKVTKFVSGDDYEDDFMTDDIHRGDKNNSAIKPKKVHKVVNFN</sequence>
<dbReference type="Proteomes" id="UP001359559">
    <property type="component" value="Unassembled WGS sequence"/>
</dbReference>
<protein>
    <recommendedName>
        <fullName evidence="7">CCHC-type domain-containing protein</fullName>
    </recommendedName>
</protein>
<reference evidence="8 9" key="1">
    <citation type="submission" date="2024-01" db="EMBL/GenBank/DDBJ databases">
        <title>The genomes of 5 underutilized Papilionoideae crops provide insights into root nodulation and disease resistance.</title>
        <authorList>
            <person name="Yuan L."/>
        </authorList>
    </citation>
    <scope>NUCLEOTIDE SEQUENCE [LARGE SCALE GENOMIC DNA]</scope>
    <source>
        <strain evidence="8">LY-2023</strain>
        <tissue evidence="8">Leaf</tissue>
    </source>
</reference>
<dbReference type="SMART" id="SM00343">
    <property type="entry name" value="ZnF_C2HC"/>
    <property type="match status" value="5"/>
</dbReference>